<dbReference type="EMBL" id="CM039430">
    <property type="protein sequence ID" value="KAI4343822.1"/>
    <property type="molecule type" value="Genomic_DNA"/>
</dbReference>
<protein>
    <submittedName>
        <fullName evidence="1">Uncharacterized protein</fullName>
    </submittedName>
</protein>
<keyword evidence="2" id="KW-1185">Reference proteome</keyword>
<comment type="caution">
    <text evidence="1">The sequence shown here is derived from an EMBL/GenBank/DDBJ whole genome shotgun (WGS) entry which is preliminary data.</text>
</comment>
<evidence type="ECO:0000313" key="1">
    <source>
        <dbReference type="EMBL" id="KAI4343822.1"/>
    </source>
</evidence>
<reference evidence="1 2" key="1">
    <citation type="journal article" date="2022" name="DNA Res.">
        <title>Chromosomal-level genome assembly of the orchid tree Bauhinia variegata (Leguminosae; Cercidoideae) supports the allotetraploid origin hypothesis of Bauhinia.</title>
        <authorList>
            <person name="Zhong Y."/>
            <person name="Chen Y."/>
            <person name="Zheng D."/>
            <person name="Pang J."/>
            <person name="Liu Y."/>
            <person name="Luo S."/>
            <person name="Meng S."/>
            <person name="Qian L."/>
            <person name="Wei D."/>
            <person name="Dai S."/>
            <person name="Zhou R."/>
        </authorList>
    </citation>
    <scope>NUCLEOTIDE SEQUENCE [LARGE SCALE GENOMIC DNA]</scope>
    <source>
        <strain evidence="1">BV-YZ2020</strain>
    </source>
</reference>
<evidence type="ECO:0000313" key="2">
    <source>
        <dbReference type="Proteomes" id="UP000828941"/>
    </source>
</evidence>
<sequence>MTLKGGTTQACAACKFQRRKCTPECLLAPYFPADQPKVFQNVHKLFGVSNIVKILKNLEPGQKKIAMESLICQANIRDKYPVHGCCEEISRLRYQIWQMEEELYIVQQQLEMYRQHHQHPGSSMPDDVTLPLFNHTPHPETYPTMAAFPVSQQQSYSNGNSVAYNSLYMDSKDNVPNPLWVQHPYANNNSNSMIMQPQLVSSQPRAVQQGIVEDYDEMHSFFDTIDDRQSYTYSKEAYESSSEESLKDTRKCIEHVAENELKSAASCFSLTSVT</sequence>
<organism evidence="1 2">
    <name type="scientific">Bauhinia variegata</name>
    <name type="common">Purple orchid tree</name>
    <name type="synonym">Phanera variegata</name>
    <dbReference type="NCBI Taxonomy" id="167791"/>
    <lineage>
        <taxon>Eukaryota</taxon>
        <taxon>Viridiplantae</taxon>
        <taxon>Streptophyta</taxon>
        <taxon>Embryophyta</taxon>
        <taxon>Tracheophyta</taxon>
        <taxon>Spermatophyta</taxon>
        <taxon>Magnoliopsida</taxon>
        <taxon>eudicotyledons</taxon>
        <taxon>Gunneridae</taxon>
        <taxon>Pentapetalae</taxon>
        <taxon>rosids</taxon>
        <taxon>fabids</taxon>
        <taxon>Fabales</taxon>
        <taxon>Fabaceae</taxon>
        <taxon>Cercidoideae</taxon>
        <taxon>Cercideae</taxon>
        <taxon>Bauhiniinae</taxon>
        <taxon>Bauhinia</taxon>
    </lineage>
</organism>
<name>A0ACB9P5K7_BAUVA</name>
<accession>A0ACB9P5K7</accession>
<gene>
    <name evidence="1" type="ORF">L6164_011128</name>
</gene>
<dbReference type="Proteomes" id="UP000828941">
    <property type="component" value="Chromosome 5"/>
</dbReference>
<proteinExistence type="predicted"/>